<evidence type="ECO:0000313" key="6">
    <source>
        <dbReference type="Proteomes" id="UP000598146"/>
    </source>
</evidence>
<keyword evidence="2" id="KW-0808">Transferase</keyword>
<dbReference type="GO" id="GO:0032259">
    <property type="term" value="P:methylation"/>
    <property type="evidence" value="ECO:0007669"/>
    <property type="project" value="UniProtKB-KW"/>
</dbReference>
<evidence type="ECO:0000256" key="2">
    <source>
        <dbReference type="ARBA" id="ARBA00022679"/>
    </source>
</evidence>
<dbReference type="SUPFAM" id="SSF53335">
    <property type="entry name" value="S-adenosyl-L-methionine-dependent methyltransferases"/>
    <property type="match status" value="1"/>
</dbReference>
<proteinExistence type="predicted"/>
<dbReference type="AlphaFoldDB" id="A0A931CFF3"/>
<evidence type="ECO:0000256" key="1">
    <source>
        <dbReference type="ARBA" id="ARBA00022603"/>
    </source>
</evidence>
<dbReference type="RefSeq" id="WP_196418032.1">
    <property type="nucleotide sequence ID" value="NZ_JADQTO010000019.1"/>
</dbReference>
<dbReference type="EMBL" id="JADQTO010000019">
    <property type="protein sequence ID" value="MBG0566256.1"/>
    <property type="molecule type" value="Genomic_DNA"/>
</dbReference>
<dbReference type="Proteomes" id="UP000598146">
    <property type="component" value="Unassembled WGS sequence"/>
</dbReference>
<keyword evidence="1 5" id="KW-0489">Methyltransferase</keyword>
<keyword evidence="3" id="KW-0949">S-adenosyl-L-methionine</keyword>
<evidence type="ECO:0000256" key="3">
    <source>
        <dbReference type="ARBA" id="ARBA00022691"/>
    </source>
</evidence>
<dbReference type="GO" id="GO:0008757">
    <property type="term" value="F:S-adenosylmethionine-dependent methyltransferase activity"/>
    <property type="evidence" value="ECO:0007669"/>
    <property type="project" value="InterPro"/>
</dbReference>
<dbReference type="PANTHER" id="PTHR43464:SF19">
    <property type="entry name" value="UBIQUINONE BIOSYNTHESIS O-METHYLTRANSFERASE, MITOCHONDRIAL"/>
    <property type="match status" value="1"/>
</dbReference>
<dbReference type="CDD" id="cd02440">
    <property type="entry name" value="AdoMet_MTases"/>
    <property type="match status" value="1"/>
</dbReference>
<evidence type="ECO:0000259" key="4">
    <source>
        <dbReference type="Pfam" id="PF08241"/>
    </source>
</evidence>
<dbReference type="InterPro" id="IPR013216">
    <property type="entry name" value="Methyltransf_11"/>
</dbReference>
<dbReference type="Gene3D" id="3.40.50.150">
    <property type="entry name" value="Vaccinia Virus protein VP39"/>
    <property type="match status" value="1"/>
</dbReference>
<sequence length="225" mass="24223">MKNGYDGTGPGAFTPDGCAVDLYTRLPVRDEPQIIASAAPPPATLLELGAGAGRVTRALTAMGYAVTAVDESPEMLAHVTGARTVCSSIEDLRLPDRYDVVLLSSFLVHAPDPAVRAALLDTCRRHVTPGGVVLIQREGVDWHERVPRESPAGDGIARALASDDLGDGTRSIRFEYEFPDATWTQVFRSRPLTPEQFEAALSEAGLVLDRYLTSDGIWTCCRVAD</sequence>
<gene>
    <name evidence="5" type="ORF">I4J89_32895</name>
</gene>
<evidence type="ECO:0000313" key="5">
    <source>
        <dbReference type="EMBL" id="MBG0566256.1"/>
    </source>
</evidence>
<keyword evidence="6" id="KW-1185">Reference proteome</keyword>
<organism evidence="5 6">
    <name type="scientific">Actinoplanes aureus</name>
    <dbReference type="NCBI Taxonomy" id="2792083"/>
    <lineage>
        <taxon>Bacteria</taxon>
        <taxon>Bacillati</taxon>
        <taxon>Actinomycetota</taxon>
        <taxon>Actinomycetes</taxon>
        <taxon>Micromonosporales</taxon>
        <taxon>Micromonosporaceae</taxon>
        <taxon>Actinoplanes</taxon>
    </lineage>
</organism>
<accession>A0A931CFF3</accession>
<dbReference type="InterPro" id="IPR029063">
    <property type="entry name" value="SAM-dependent_MTases_sf"/>
</dbReference>
<name>A0A931CFF3_9ACTN</name>
<reference evidence="5" key="1">
    <citation type="submission" date="2020-11" db="EMBL/GenBank/DDBJ databases">
        <title>Isolation and identification of active actinomycetes.</title>
        <authorList>
            <person name="Sun X."/>
        </authorList>
    </citation>
    <scope>NUCLEOTIDE SEQUENCE</scope>
    <source>
        <strain evidence="5">NEAU-A11</strain>
    </source>
</reference>
<feature type="domain" description="Methyltransferase type 11" evidence="4">
    <location>
        <begin position="46"/>
        <end position="135"/>
    </location>
</feature>
<protein>
    <submittedName>
        <fullName evidence="5">Class I SAM-dependent methyltransferase</fullName>
    </submittedName>
</protein>
<dbReference type="PANTHER" id="PTHR43464">
    <property type="entry name" value="METHYLTRANSFERASE"/>
    <property type="match status" value="1"/>
</dbReference>
<dbReference type="Pfam" id="PF08241">
    <property type="entry name" value="Methyltransf_11"/>
    <property type="match status" value="1"/>
</dbReference>
<comment type="caution">
    <text evidence="5">The sequence shown here is derived from an EMBL/GenBank/DDBJ whole genome shotgun (WGS) entry which is preliminary data.</text>
</comment>